<dbReference type="PATRIC" id="fig|45068.5.peg.782"/>
<organism evidence="3 4">
    <name type="scientific">Legionella londiniensis</name>
    <dbReference type="NCBI Taxonomy" id="45068"/>
    <lineage>
        <taxon>Bacteria</taxon>
        <taxon>Pseudomonadati</taxon>
        <taxon>Pseudomonadota</taxon>
        <taxon>Gammaproteobacteria</taxon>
        <taxon>Legionellales</taxon>
        <taxon>Legionellaceae</taxon>
        <taxon>Legionella</taxon>
    </lineage>
</organism>
<proteinExistence type="predicted"/>
<feature type="transmembrane region" description="Helical" evidence="1">
    <location>
        <begin position="58"/>
        <end position="82"/>
    </location>
</feature>
<dbReference type="Pfam" id="PF09335">
    <property type="entry name" value="VTT_dom"/>
    <property type="match status" value="1"/>
</dbReference>
<name>A0A0W0VN69_9GAMM</name>
<dbReference type="RefSeq" id="WP_202813337.1">
    <property type="nucleotide sequence ID" value="NZ_CAAAHZ010000004.1"/>
</dbReference>
<sequence length="198" mass="22503">MGILKIFSYLYDKTIFWSAHRHAPYYLAGVSFAESSFFPIPPDVMLISMGLASPKRSWNFACIATLFSVIGGLFGYMIGLYGMEFIEPYLVHSAYQESYQQIMNWFTQYGVWIIIVAGFTPVPYKIFTIAAGAMHLALAPFILGSLVGRGMRFFLVSGILYFTGERFFGRLRKYIDILGWSVLLILILVYIFNQSLKG</sequence>
<dbReference type="STRING" id="45068.Llon_0734"/>
<feature type="domain" description="VTT" evidence="2">
    <location>
        <begin position="40"/>
        <end position="161"/>
    </location>
</feature>
<dbReference type="AlphaFoldDB" id="A0A0W0VN69"/>
<dbReference type="Proteomes" id="UP000054997">
    <property type="component" value="Unassembled WGS sequence"/>
</dbReference>
<protein>
    <submittedName>
        <fullName evidence="3">Putative membrane protein</fullName>
    </submittedName>
</protein>
<reference evidence="3 4" key="1">
    <citation type="submission" date="2015-11" db="EMBL/GenBank/DDBJ databases">
        <title>Genomic analysis of 38 Legionella species identifies large and diverse effector repertoires.</title>
        <authorList>
            <person name="Burstein D."/>
            <person name="Amaro F."/>
            <person name="Zusman T."/>
            <person name="Lifshitz Z."/>
            <person name="Cohen O."/>
            <person name="Gilbert J.A."/>
            <person name="Pupko T."/>
            <person name="Shuman H.A."/>
            <person name="Segal G."/>
        </authorList>
    </citation>
    <scope>NUCLEOTIDE SEQUENCE [LARGE SCALE GENOMIC DNA]</scope>
    <source>
        <strain evidence="3 4">ATCC 49505</strain>
    </source>
</reference>
<keyword evidence="1" id="KW-0812">Transmembrane</keyword>
<accession>A0A0W0VN69</accession>
<evidence type="ECO:0000256" key="1">
    <source>
        <dbReference type="SAM" id="Phobius"/>
    </source>
</evidence>
<dbReference type="InterPro" id="IPR051311">
    <property type="entry name" value="DedA_domain"/>
</dbReference>
<evidence type="ECO:0000313" key="4">
    <source>
        <dbReference type="Proteomes" id="UP000054997"/>
    </source>
</evidence>
<feature type="transmembrane region" description="Helical" evidence="1">
    <location>
        <begin position="174"/>
        <end position="192"/>
    </location>
</feature>
<dbReference type="PANTHER" id="PTHR42709:SF11">
    <property type="entry name" value="DEDA FAMILY PROTEIN"/>
    <property type="match status" value="1"/>
</dbReference>
<keyword evidence="1" id="KW-1133">Transmembrane helix</keyword>
<dbReference type="PANTHER" id="PTHR42709">
    <property type="entry name" value="ALKALINE PHOSPHATASE LIKE PROTEIN"/>
    <property type="match status" value="1"/>
</dbReference>
<feature type="transmembrane region" description="Helical" evidence="1">
    <location>
        <begin position="136"/>
        <end position="162"/>
    </location>
</feature>
<dbReference type="InterPro" id="IPR032816">
    <property type="entry name" value="VTT_dom"/>
</dbReference>
<gene>
    <name evidence="3" type="ORF">Llon_0734</name>
</gene>
<evidence type="ECO:0000259" key="2">
    <source>
        <dbReference type="Pfam" id="PF09335"/>
    </source>
</evidence>
<comment type="caution">
    <text evidence="3">The sequence shown here is derived from an EMBL/GenBank/DDBJ whole genome shotgun (WGS) entry which is preliminary data.</text>
</comment>
<feature type="transmembrane region" description="Helical" evidence="1">
    <location>
        <begin position="102"/>
        <end position="124"/>
    </location>
</feature>
<keyword evidence="1" id="KW-0472">Membrane</keyword>
<keyword evidence="4" id="KW-1185">Reference proteome</keyword>
<evidence type="ECO:0000313" key="3">
    <source>
        <dbReference type="EMBL" id="KTD21569.1"/>
    </source>
</evidence>
<dbReference type="EMBL" id="LNYK01000014">
    <property type="protein sequence ID" value="KTD21569.1"/>
    <property type="molecule type" value="Genomic_DNA"/>
</dbReference>
<dbReference type="GO" id="GO:0005886">
    <property type="term" value="C:plasma membrane"/>
    <property type="evidence" value="ECO:0007669"/>
    <property type="project" value="UniProtKB-ARBA"/>
</dbReference>